<dbReference type="Proteomes" id="UP000005561">
    <property type="component" value="Unassembled WGS sequence"/>
</dbReference>
<sequence>MLTGIFFLCFHLHNAPRAPGSMPARFVCPIATRRAFYLSVRRPPHALFARWRFATHIICLAETLRMYCHPAEAYRRAYI</sequence>
<gene>
    <name evidence="1" type="ORF">BRYFOR_05112</name>
</gene>
<evidence type="ECO:0000313" key="1">
    <source>
        <dbReference type="EMBL" id="EET62761.1"/>
    </source>
</evidence>
<name>C6L922_9FIRM</name>
<protein>
    <submittedName>
        <fullName evidence="1">Uncharacterized protein</fullName>
    </submittedName>
</protein>
<evidence type="ECO:0000313" key="2">
    <source>
        <dbReference type="Proteomes" id="UP000005561"/>
    </source>
</evidence>
<reference evidence="1" key="1">
    <citation type="submission" date="2009-07" db="EMBL/GenBank/DDBJ databases">
        <authorList>
            <person name="Weinstock G."/>
            <person name="Sodergren E."/>
            <person name="Clifton S."/>
            <person name="Fulton L."/>
            <person name="Fulton B."/>
            <person name="Courtney L."/>
            <person name="Fronick C."/>
            <person name="Harrison M."/>
            <person name="Strong C."/>
            <person name="Farmer C."/>
            <person name="Delahaunty K."/>
            <person name="Markovic C."/>
            <person name="Hall O."/>
            <person name="Minx P."/>
            <person name="Tomlinson C."/>
            <person name="Mitreva M."/>
            <person name="Nelson J."/>
            <person name="Hou S."/>
            <person name="Wollam A."/>
            <person name="Pepin K.H."/>
            <person name="Johnson M."/>
            <person name="Bhonagiri V."/>
            <person name="Nash W.E."/>
            <person name="Warren W."/>
            <person name="Chinwalla A."/>
            <person name="Mardis E.R."/>
            <person name="Wilson R.K."/>
        </authorList>
    </citation>
    <scope>NUCLEOTIDE SEQUENCE [LARGE SCALE GENOMIC DNA]</scope>
    <source>
        <strain evidence="1">DSM 14469</strain>
    </source>
</reference>
<dbReference type="EMBL" id="ACCL02000001">
    <property type="protein sequence ID" value="EET62761.1"/>
    <property type="molecule type" value="Genomic_DNA"/>
</dbReference>
<accession>C6L922</accession>
<proteinExistence type="predicted"/>
<comment type="caution">
    <text evidence="1">The sequence shown here is derived from an EMBL/GenBank/DDBJ whole genome shotgun (WGS) entry which is preliminary data.</text>
</comment>
<organism evidence="1 2">
    <name type="scientific">Marvinbryantia formatexigens DSM 14469</name>
    <dbReference type="NCBI Taxonomy" id="478749"/>
    <lineage>
        <taxon>Bacteria</taxon>
        <taxon>Bacillati</taxon>
        <taxon>Bacillota</taxon>
        <taxon>Clostridia</taxon>
        <taxon>Lachnospirales</taxon>
        <taxon>Lachnospiraceae</taxon>
        <taxon>Marvinbryantia</taxon>
    </lineage>
</organism>
<keyword evidence="2" id="KW-1185">Reference proteome</keyword>
<dbReference type="AlphaFoldDB" id="C6L922"/>